<name>E3CYX5_9BACT</name>
<protein>
    <submittedName>
        <fullName evidence="5">AMP-dependent synthetase and ligase</fullName>
    </submittedName>
</protein>
<evidence type="ECO:0000259" key="4">
    <source>
        <dbReference type="Pfam" id="PF13193"/>
    </source>
</evidence>
<evidence type="ECO:0000256" key="1">
    <source>
        <dbReference type="ARBA" id="ARBA00006432"/>
    </source>
</evidence>
<organism evidence="5 6">
    <name type="scientific">Aminomonas paucivorans DSM 12260</name>
    <dbReference type="NCBI Taxonomy" id="584708"/>
    <lineage>
        <taxon>Bacteria</taxon>
        <taxon>Thermotogati</taxon>
        <taxon>Synergistota</taxon>
        <taxon>Synergistia</taxon>
        <taxon>Synergistales</taxon>
        <taxon>Synergistaceae</taxon>
        <taxon>Aminomonas</taxon>
    </lineage>
</organism>
<dbReference type="GO" id="GO:0006631">
    <property type="term" value="P:fatty acid metabolic process"/>
    <property type="evidence" value="ECO:0007669"/>
    <property type="project" value="TreeGrafter"/>
</dbReference>
<feature type="domain" description="AMP-binding enzyme C-terminal" evidence="4">
    <location>
        <begin position="407"/>
        <end position="482"/>
    </location>
</feature>
<dbReference type="FunFam" id="3.30.300.30:FF:000008">
    <property type="entry name" value="2,3-dihydroxybenzoate-AMP ligase"/>
    <property type="match status" value="1"/>
</dbReference>
<proteinExistence type="inferred from homology"/>
<dbReference type="RefSeq" id="WP_006301811.1">
    <property type="nucleotide sequence ID" value="NZ_CM001022.1"/>
</dbReference>
<dbReference type="PaxDb" id="584708-Apau_2159"/>
<gene>
    <name evidence="5" type="ORF">Apau_2159</name>
</gene>
<dbReference type="eggNOG" id="COG0318">
    <property type="taxonomic scope" value="Bacteria"/>
</dbReference>
<evidence type="ECO:0000313" key="6">
    <source>
        <dbReference type="Proteomes" id="UP000005096"/>
    </source>
</evidence>
<evidence type="ECO:0000313" key="5">
    <source>
        <dbReference type="EMBL" id="EFQ24570.1"/>
    </source>
</evidence>
<dbReference type="InterPro" id="IPR045851">
    <property type="entry name" value="AMP-bd_C_sf"/>
</dbReference>
<dbReference type="STRING" id="584708.Apau_2159"/>
<dbReference type="HOGENOM" id="CLU_000022_59_10_0"/>
<dbReference type="OrthoDB" id="9778383at2"/>
<dbReference type="Proteomes" id="UP000005096">
    <property type="component" value="Chromosome"/>
</dbReference>
<keyword evidence="6" id="KW-1185">Reference proteome</keyword>
<accession>E3CYX5</accession>
<dbReference type="AlphaFoldDB" id="E3CYX5"/>
<dbReference type="GO" id="GO:0031956">
    <property type="term" value="F:medium-chain fatty acid-CoA ligase activity"/>
    <property type="evidence" value="ECO:0007669"/>
    <property type="project" value="TreeGrafter"/>
</dbReference>
<dbReference type="InterPro" id="IPR000873">
    <property type="entry name" value="AMP-dep_synth/lig_dom"/>
</dbReference>
<dbReference type="PANTHER" id="PTHR43201:SF5">
    <property type="entry name" value="MEDIUM-CHAIN ACYL-COA LIGASE ACSF2, MITOCHONDRIAL"/>
    <property type="match status" value="1"/>
</dbReference>
<sequence>MAERLEEALLERLREDPAAPCIWWKGSWWSREDLSRLVRSCESTLARSGFGEGMRLAAPLPNSPLLTALSIACWRLGGAIAPLNLKAGIQGMQRTLGMLDVHSAVVPAEKPELASALAPLNLPWTAASAEGPLGDFTGRGGAPDGADTAVVFSTSGTTGLPKAVPISHGNLLDNTSAVTRHIPYLNPGGVLLNALPNFHTLGFSVAGVLPLLCSMGQAILPTFIPAEAALEAIRQAGVTGIVAVPTMISLLLGAVGRGGARPESLSFIISGGDRLNPQLDRRARDLLGAGLLEGYGLTECSPVVSVNPDYERRKLGTVGTVLDSYQVQVRGPEGQVLPPGQDGVLWVKGPSVTSGYFRDPANSEGRFVDGWFDTGDVVRLDDEGFVTVLERATDILIVGGFNVYPQEVERVLQEHPAVHTAAVAGEPNPLTGEIVKAFVILQEGASVTPKELVDFCKERLAHFKVPRKVRFVTELPLSSTGKVQRRALRDLEA</sequence>
<dbReference type="InterPro" id="IPR025110">
    <property type="entry name" value="AMP-bd_C"/>
</dbReference>
<dbReference type="PANTHER" id="PTHR43201">
    <property type="entry name" value="ACYL-COA SYNTHETASE"/>
    <property type="match status" value="1"/>
</dbReference>
<evidence type="ECO:0000256" key="2">
    <source>
        <dbReference type="ARBA" id="ARBA00022598"/>
    </source>
</evidence>
<dbReference type="Pfam" id="PF00501">
    <property type="entry name" value="AMP-binding"/>
    <property type="match status" value="1"/>
</dbReference>
<dbReference type="Gene3D" id="3.30.300.30">
    <property type="match status" value="1"/>
</dbReference>
<feature type="domain" description="AMP-dependent synthetase/ligase" evidence="3">
    <location>
        <begin position="12"/>
        <end position="357"/>
    </location>
</feature>
<dbReference type="InterPro" id="IPR042099">
    <property type="entry name" value="ANL_N_sf"/>
</dbReference>
<dbReference type="Pfam" id="PF13193">
    <property type="entry name" value="AMP-binding_C"/>
    <property type="match status" value="1"/>
</dbReference>
<dbReference type="EMBL" id="CM001022">
    <property type="protein sequence ID" value="EFQ24570.1"/>
    <property type="molecule type" value="Genomic_DNA"/>
</dbReference>
<reference evidence="5 6" key="1">
    <citation type="journal article" date="2010" name="Stand. Genomic Sci.">
        <title>Non-contiguous finished genome sequence of Aminomonas paucivorans type strain (GLU-3).</title>
        <authorList>
            <person name="Pitluck S."/>
            <person name="Yasawong M."/>
            <person name="Held B."/>
            <person name="Lapidus A."/>
            <person name="Nolan M."/>
            <person name="Copeland A."/>
            <person name="Lucas S."/>
            <person name="Del Rio T.G."/>
            <person name="Tice H."/>
            <person name="Cheng J.F."/>
            <person name="Chertkov O."/>
            <person name="Goodwin L."/>
            <person name="Tapia R."/>
            <person name="Han C."/>
            <person name="Liolios K."/>
            <person name="Ivanova N."/>
            <person name="Mavromatis K."/>
            <person name="Ovchinnikova G."/>
            <person name="Pati A."/>
            <person name="Chen A."/>
            <person name="Palaniappan K."/>
            <person name="Land M."/>
            <person name="Hauser L."/>
            <person name="Chang Y.J."/>
            <person name="Jeffries C.D."/>
            <person name="Pukall R."/>
            <person name="Spring S."/>
            <person name="Rohde M."/>
            <person name="Sikorski J."/>
            <person name="Goker M."/>
            <person name="Woyke T."/>
            <person name="Bristow J."/>
            <person name="Eisen J.A."/>
            <person name="Markowitz V."/>
            <person name="Hugenholtz P."/>
            <person name="Kyrpides N.C."/>
            <person name="Klenk H.P."/>
        </authorList>
    </citation>
    <scope>NUCLEOTIDE SEQUENCE [LARGE SCALE GENOMIC DNA]</scope>
    <source>
        <strain evidence="5 6">DSM 12260</strain>
    </source>
</reference>
<comment type="similarity">
    <text evidence="1">Belongs to the ATP-dependent AMP-binding enzyme family.</text>
</comment>
<evidence type="ECO:0000259" key="3">
    <source>
        <dbReference type="Pfam" id="PF00501"/>
    </source>
</evidence>
<keyword evidence="2 5" id="KW-0436">Ligase</keyword>
<dbReference type="SUPFAM" id="SSF56801">
    <property type="entry name" value="Acetyl-CoA synthetase-like"/>
    <property type="match status" value="1"/>
</dbReference>
<dbReference type="Gene3D" id="3.40.50.12780">
    <property type="entry name" value="N-terminal domain of ligase-like"/>
    <property type="match status" value="1"/>
</dbReference>